<dbReference type="InterPro" id="IPR019264">
    <property type="entry name" value="DUF2179"/>
</dbReference>
<dbReference type="Pfam" id="PF10035">
    <property type="entry name" value="DUF2179"/>
    <property type="match status" value="1"/>
</dbReference>
<evidence type="ECO:0000256" key="2">
    <source>
        <dbReference type="ARBA" id="ARBA00022475"/>
    </source>
</evidence>
<dbReference type="GO" id="GO:0005886">
    <property type="term" value="C:plasma membrane"/>
    <property type="evidence" value="ECO:0007669"/>
    <property type="project" value="UniProtKB-SubCell"/>
</dbReference>
<sequence length="309" mass="33653">MSFLLRFLKSTLLFLKPANARIPPLFTCKAVFVKSEFKNYSYIFLGSLFLSFGVVSLFIPNALVTGGTSGMALLGHYIFQLPVGVLMVAINVPLLFLGTKYFGKHFTVRSIIAIGFTSLCIDFMVEYLHVSALSHDVILAAIFGGIAVGIGLGFILSGHASAGGSTIIAKIVASKTSIKASSVMFFIDMLIILSIALISQNIDLALWSMVSIYISAKSIDMFLTRGPSKKVVHIVSTKIEKLCAEIVLHLGKNGTIVEGDGIYAHENKRMIFLVVENRKIPTLKELIQKVDNEAFMVVMEASELLGRGH</sequence>
<gene>
    <name evidence="6" type="ORF">FA584_11675</name>
</gene>
<evidence type="ECO:0000256" key="1">
    <source>
        <dbReference type="ARBA" id="ARBA00004651"/>
    </source>
</evidence>
<dbReference type="Gene3D" id="3.30.70.120">
    <property type="match status" value="1"/>
</dbReference>
<dbReference type="EMBL" id="CP039734">
    <property type="protein sequence ID" value="QIR76818.1"/>
    <property type="molecule type" value="Genomic_DNA"/>
</dbReference>
<keyword evidence="3" id="KW-0812">Transmembrane</keyword>
<evidence type="ECO:0000256" key="5">
    <source>
        <dbReference type="ARBA" id="ARBA00023136"/>
    </source>
</evidence>
<dbReference type="CDD" id="cd16379">
    <property type="entry name" value="YitT_C_like"/>
    <property type="match status" value="1"/>
</dbReference>
<dbReference type="Pfam" id="PF02588">
    <property type="entry name" value="YitT_membrane"/>
    <property type="match status" value="1"/>
</dbReference>
<name>A0A6G9VUG5_9BACT</name>
<dbReference type="InterPro" id="IPR051461">
    <property type="entry name" value="UPF0750_membrane"/>
</dbReference>
<reference evidence="6 7" key="1">
    <citation type="journal article" date="2017" name="Environ. Sci. Technol.">
        <title>Organohalide Respiration with Chlorinated Ethenes under Low pH Conditions.</title>
        <authorList>
            <person name="Yang Y."/>
            <person name="Capiro N.L."/>
            <person name="Marcet T.F."/>
            <person name="Yan J."/>
            <person name="Pennell K.D."/>
            <person name="Loffler F.E."/>
        </authorList>
    </citation>
    <scope>NUCLEOTIDE SEQUENCE [LARGE SCALE GENOMIC DNA]</scope>
    <source>
        <strain evidence="6 7">ACSDCE</strain>
    </source>
</reference>
<dbReference type="PANTHER" id="PTHR33545">
    <property type="entry name" value="UPF0750 MEMBRANE PROTEIN YITT-RELATED"/>
    <property type="match status" value="1"/>
</dbReference>
<evidence type="ECO:0000256" key="4">
    <source>
        <dbReference type="ARBA" id="ARBA00022989"/>
    </source>
</evidence>
<evidence type="ECO:0000256" key="3">
    <source>
        <dbReference type="ARBA" id="ARBA00022692"/>
    </source>
</evidence>
<accession>A0A6G9VUG5</accession>
<keyword evidence="5" id="KW-0472">Membrane</keyword>
<proteinExistence type="predicted"/>
<comment type="subcellular location">
    <subcellularLocation>
        <location evidence="1">Cell membrane</location>
        <topology evidence="1">Multi-pass membrane protein</topology>
    </subcellularLocation>
</comment>
<evidence type="ECO:0000313" key="6">
    <source>
        <dbReference type="EMBL" id="QIR76818.1"/>
    </source>
</evidence>
<dbReference type="PIRSF" id="PIRSF006483">
    <property type="entry name" value="Membrane_protein_YitT"/>
    <property type="match status" value="1"/>
</dbReference>
<evidence type="ECO:0000313" key="7">
    <source>
        <dbReference type="Proteomes" id="UP000502831"/>
    </source>
</evidence>
<keyword evidence="4" id="KW-1133">Transmembrane helix</keyword>
<protein>
    <submittedName>
        <fullName evidence="6">YitT family protein</fullName>
    </submittedName>
</protein>
<keyword evidence="2" id="KW-1003">Cell membrane</keyword>
<dbReference type="InterPro" id="IPR015867">
    <property type="entry name" value="N-reg_PII/ATP_PRibTrfase_C"/>
</dbReference>
<dbReference type="InterPro" id="IPR003740">
    <property type="entry name" value="YitT"/>
</dbReference>
<dbReference type="AlphaFoldDB" id="A0A6G9VUG5"/>
<dbReference type="Proteomes" id="UP000502831">
    <property type="component" value="Chromosome"/>
</dbReference>
<dbReference type="PANTHER" id="PTHR33545:SF5">
    <property type="entry name" value="UPF0750 MEMBRANE PROTEIN YITT"/>
    <property type="match status" value="1"/>
</dbReference>
<organism evidence="6 7">
    <name type="scientific">Sulfurospirillum diekertiae</name>
    <dbReference type="NCBI Taxonomy" id="1854492"/>
    <lineage>
        <taxon>Bacteria</taxon>
        <taxon>Pseudomonadati</taxon>
        <taxon>Campylobacterota</taxon>
        <taxon>Epsilonproteobacteria</taxon>
        <taxon>Campylobacterales</taxon>
        <taxon>Sulfurospirillaceae</taxon>
        <taxon>Sulfurospirillum</taxon>
    </lineage>
</organism>